<accession>A0A455TZT4</accession>
<evidence type="ECO:0000313" key="2">
    <source>
        <dbReference type="EMBL" id="BBI59056.1"/>
    </source>
</evidence>
<dbReference type="AlphaFoldDB" id="A0A455TZT4"/>
<feature type="compositionally biased region" description="Basic residues" evidence="1">
    <location>
        <begin position="93"/>
        <end position="103"/>
    </location>
</feature>
<protein>
    <submittedName>
        <fullName evidence="2">Uncharacterized protein</fullName>
    </submittedName>
</protein>
<dbReference type="Proteomes" id="UP000320231">
    <property type="component" value="Chromosome"/>
</dbReference>
<evidence type="ECO:0000256" key="1">
    <source>
        <dbReference type="SAM" id="MobiDB-lite"/>
    </source>
</evidence>
<evidence type="ECO:0000313" key="3">
    <source>
        <dbReference type="Proteomes" id="UP000320231"/>
    </source>
</evidence>
<reference evidence="2 3" key="1">
    <citation type="journal article" date="2019" name="Microbiol. Resour. Announc.">
        <title>Complete Genome Sequence of Halomonas sulfidaeris Strain Esulfide1 Isolated from a Metal Sulfide Rock at a Depth of 2,200 Meters, Obtained Using Nanopore Sequencing.</title>
        <authorList>
            <person name="Saito M."/>
            <person name="Nishigata A."/>
            <person name="Galipon J."/>
            <person name="Arakawa K."/>
        </authorList>
    </citation>
    <scope>NUCLEOTIDE SEQUENCE [LARGE SCALE GENOMIC DNA]</scope>
    <source>
        <strain evidence="2 3">ATCC BAA-803</strain>
    </source>
</reference>
<feature type="region of interest" description="Disordered" evidence="1">
    <location>
        <begin position="69"/>
        <end position="103"/>
    </location>
</feature>
<dbReference type="KEGG" id="hsr:HSBAA_03620"/>
<name>A0A455TZT4_9GAMM</name>
<sequence>MHQHIEWDEPGSASVIDYFKKHPDHNGQPDPGDIISARYQGAMVRVKVEAYREDDAVSIGEVAAIIDSHGKRHQSHNKLESATSSGYPTINGRWKHRPKKIKA</sequence>
<dbReference type="EMBL" id="AP019514">
    <property type="protein sequence ID" value="BBI59056.1"/>
    <property type="molecule type" value="Genomic_DNA"/>
</dbReference>
<gene>
    <name evidence="2" type="ORF">HSBAA_03620</name>
</gene>
<proteinExistence type="predicted"/>
<organism evidence="2 3">
    <name type="scientific">Vreelandella sulfidaeris</name>
    <dbReference type="NCBI Taxonomy" id="115553"/>
    <lineage>
        <taxon>Bacteria</taxon>
        <taxon>Pseudomonadati</taxon>
        <taxon>Pseudomonadota</taxon>
        <taxon>Gammaproteobacteria</taxon>
        <taxon>Oceanospirillales</taxon>
        <taxon>Halomonadaceae</taxon>
        <taxon>Vreelandella</taxon>
    </lineage>
</organism>